<dbReference type="Pfam" id="PF03706">
    <property type="entry name" value="LPG_synthase_TM"/>
    <property type="match status" value="1"/>
</dbReference>
<dbReference type="InterPro" id="IPR022791">
    <property type="entry name" value="L-PG_synthase/AglD"/>
</dbReference>
<sequence>MPPAAPPKPLARRILGHALRLGVAAAGIAYIVKTVRWTGGVAADGSPEPGFLDLLRDADPGLLLLGLALAALSIPVSSYRWWGLLRAAAVPMPFLRTLRLTYVGNFFNYCIPVGSTGGDVVKAYYAGRGHDRGTGGKTAVWLSVFVDRCSGLFGLLVLATLVGVTQLGDETIRPVVLTVGVVVLAGALAIAGYGWGPTFRGLRLARLDRLRGVGGVFRAARVYREQGMRPVVRAIALTLAVHGLLTVSAACAGLALGLGEHVSLGRLLVVLPLCIAAAAVPLTYQGLGVMEALAISTLAAGDSADNGIVGMLLFLRGYQLTSGFVGAVLLLAFPMEKPGS</sequence>
<dbReference type="PANTHER" id="PTHR40277:SF1">
    <property type="entry name" value="BLL5419 PROTEIN"/>
    <property type="match status" value="1"/>
</dbReference>
<feature type="transmembrane region" description="Helical" evidence="6">
    <location>
        <begin position="267"/>
        <end position="287"/>
    </location>
</feature>
<feature type="transmembrane region" description="Helical" evidence="6">
    <location>
        <begin position="231"/>
        <end position="255"/>
    </location>
</feature>
<dbReference type="EMBL" id="AP012338">
    <property type="protein sequence ID" value="BAM03170.1"/>
    <property type="molecule type" value="Genomic_DNA"/>
</dbReference>
<organism evidence="7 8">
    <name type="scientific">Phycisphaera mikurensis (strain NBRC 102666 / KCTC 22515 / FYK2301M01)</name>
    <dbReference type="NCBI Taxonomy" id="1142394"/>
    <lineage>
        <taxon>Bacteria</taxon>
        <taxon>Pseudomonadati</taxon>
        <taxon>Planctomycetota</taxon>
        <taxon>Phycisphaerae</taxon>
        <taxon>Phycisphaerales</taxon>
        <taxon>Phycisphaeraceae</taxon>
        <taxon>Phycisphaera</taxon>
    </lineage>
</organism>
<evidence type="ECO:0000256" key="4">
    <source>
        <dbReference type="ARBA" id="ARBA00022989"/>
    </source>
</evidence>
<keyword evidence="5 6" id="KW-0472">Membrane</keyword>
<feature type="transmembrane region" description="Helical" evidence="6">
    <location>
        <begin position="175"/>
        <end position="195"/>
    </location>
</feature>
<gene>
    <name evidence="7" type="ordered locus">PSMK_10110</name>
</gene>
<comment type="subcellular location">
    <subcellularLocation>
        <location evidence="1">Cell membrane</location>
        <topology evidence="1">Multi-pass membrane protein</topology>
    </subcellularLocation>
</comment>
<keyword evidence="2" id="KW-1003">Cell membrane</keyword>
<feature type="transmembrane region" description="Helical" evidence="6">
    <location>
        <begin position="307"/>
        <end position="333"/>
    </location>
</feature>
<evidence type="ECO:0000313" key="7">
    <source>
        <dbReference type="EMBL" id="BAM03170.1"/>
    </source>
</evidence>
<dbReference type="eggNOG" id="COG0392">
    <property type="taxonomic scope" value="Bacteria"/>
</dbReference>
<evidence type="ECO:0000256" key="6">
    <source>
        <dbReference type="SAM" id="Phobius"/>
    </source>
</evidence>
<dbReference type="KEGG" id="phm:PSMK_10110"/>
<keyword evidence="8" id="KW-1185">Reference proteome</keyword>
<evidence type="ECO:0000256" key="2">
    <source>
        <dbReference type="ARBA" id="ARBA00022475"/>
    </source>
</evidence>
<evidence type="ECO:0000313" key="8">
    <source>
        <dbReference type="Proteomes" id="UP000007881"/>
    </source>
</evidence>
<dbReference type="RefSeq" id="WP_014436389.1">
    <property type="nucleotide sequence ID" value="NC_017080.1"/>
</dbReference>
<evidence type="ECO:0008006" key="9">
    <source>
        <dbReference type="Google" id="ProtNLM"/>
    </source>
</evidence>
<protein>
    <recommendedName>
        <fullName evidence="9">Flippase-like domain-containing protein</fullName>
    </recommendedName>
</protein>
<dbReference type="HOGENOM" id="CLU_815999_0_0_0"/>
<name>I0ID32_PHYMF</name>
<evidence type="ECO:0000256" key="3">
    <source>
        <dbReference type="ARBA" id="ARBA00022692"/>
    </source>
</evidence>
<accession>I0ID32</accession>
<evidence type="ECO:0000256" key="1">
    <source>
        <dbReference type="ARBA" id="ARBA00004651"/>
    </source>
</evidence>
<dbReference type="STRING" id="1142394.PSMK_10110"/>
<dbReference type="AlphaFoldDB" id="I0ID32"/>
<keyword evidence="3 6" id="KW-0812">Transmembrane</keyword>
<dbReference type="Proteomes" id="UP000007881">
    <property type="component" value="Chromosome"/>
</dbReference>
<evidence type="ECO:0000256" key="5">
    <source>
        <dbReference type="ARBA" id="ARBA00023136"/>
    </source>
</evidence>
<proteinExistence type="predicted"/>
<dbReference type="PANTHER" id="PTHR40277">
    <property type="entry name" value="BLL5419 PROTEIN"/>
    <property type="match status" value="1"/>
</dbReference>
<dbReference type="OrthoDB" id="279916at2"/>
<dbReference type="GO" id="GO:0005886">
    <property type="term" value="C:plasma membrane"/>
    <property type="evidence" value="ECO:0007669"/>
    <property type="project" value="UniProtKB-SubCell"/>
</dbReference>
<feature type="transmembrane region" description="Helical" evidence="6">
    <location>
        <begin position="62"/>
        <end position="82"/>
    </location>
</feature>
<feature type="transmembrane region" description="Helical" evidence="6">
    <location>
        <begin position="139"/>
        <end position="163"/>
    </location>
</feature>
<keyword evidence="4 6" id="KW-1133">Transmembrane helix</keyword>
<reference evidence="7 8" key="1">
    <citation type="submission" date="2012-02" db="EMBL/GenBank/DDBJ databases">
        <title>Complete genome sequence of Phycisphaera mikurensis NBRC 102666.</title>
        <authorList>
            <person name="Ankai A."/>
            <person name="Hosoyama A."/>
            <person name="Terui Y."/>
            <person name="Sekine M."/>
            <person name="Fukai R."/>
            <person name="Kato Y."/>
            <person name="Nakamura S."/>
            <person name="Yamada-Narita S."/>
            <person name="Kawakoshi A."/>
            <person name="Fukunaga Y."/>
            <person name="Yamazaki S."/>
            <person name="Fujita N."/>
        </authorList>
    </citation>
    <scope>NUCLEOTIDE SEQUENCE [LARGE SCALE GENOMIC DNA]</scope>
    <source>
        <strain evidence="8">NBRC 102666 / KCTC 22515 / FYK2301M01</strain>
    </source>
</reference>